<sequence length="77" mass="9139">METPKQRYKKGEITFNQMLKEILARTFSTFTPPKKWALLKAQKEGVDLDNCPYLDGDEDEYGLIEQQERLKEHYKTN</sequence>
<protein>
    <submittedName>
        <fullName evidence="1">Uncharacterized protein</fullName>
    </submittedName>
</protein>
<organism evidence="1">
    <name type="scientific">marine sediment metagenome</name>
    <dbReference type="NCBI Taxonomy" id="412755"/>
    <lineage>
        <taxon>unclassified sequences</taxon>
        <taxon>metagenomes</taxon>
        <taxon>ecological metagenomes</taxon>
    </lineage>
</organism>
<evidence type="ECO:0000313" key="1">
    <source>
        <dbReference type="EMBL" id="KKM67182.1"/>
    </source>
</evidence>
<gene>
    <name evidence="1" type="ORF">LCGC14_1473690</name>
</gene>
<name>A0A0F9MDC5_9ZZZZ</name>
<dbReference type="EMBL" id="LAZR01010393">
    <property type="protein sequence ID" value="KKM67182.1"/>
    <property type="molecule type" value="Genomic_DNA"/>
</dbReference>
<accession>A0A0F9MDC5</accession>
<dbReference type="AlphaFoldDB" id="A0A0F9MDC5"/>
<proteinExistence type="predicted"/>
<reference evidence="1" key="1">
    <citation type="journal article" date="2015" name="Nature">
        <title>Complex archaea that bridge the gap between prokaryotes and eukaryotes.</title>
        <authorList>
            <person name="Spang A."/>
            <person name="Saw J.H."/>
            <person name="Jorgensen S.L."/>
            <person name="Zaremba-Niedzwiedzka K."/>
            <person name="Martijn J."/>
            <person name="Lind A.E."/>
            <person name="van Eijk R."/>
            <person name="Schleper C."/>
            <person name="Guy L."/>
            <person name="Ettema T.J."/>
        </authorList>
    </citation>
    <scope>NUCLEOTIDE SEQUENCE</scope>
</reference>
<comment type="caution">
    <text evidence="1">The sequence shown here is derived from an EMBL/GenBank/DDBJ whole genome shotgun (WGS) entry which is preliminary data.</text>
</comment>